<dbReference type="SUPFAM" id="SSF81296">
    <property type="entry name" value="E set domains"/>
    <property type="match status" value="1"/>
</dbReference>
<evidence type="ECO:0000259" key="4">
    <source>
        <dbReference type="Pfam" id="PF09118"/>
    </source>
</evidence>
<evidence type="ECO:0000256" key="2">
    <source>
        <dbReference type="SAM" id="SignalP"/>
    </source>
</evidence>
<dbReference type="InterPro" id="IPR011043">
    <property type="entry name" value="Gal_Oxase/kelch_b-propeller"/>
</dbReference>
<proteinExistence type="predicted"/>
<dbReference type="PANTHER" id="PTHR32208:SF93">
    <property type="entry name" value="ALDEHYDE OXIDASE GLOX1"/>
    <property type="match status" value="1"/>
</dbReference>
<reference evidence="5 6" key="1">
    <citation type="submission" date="2024-01" db="EMBL/GenBank/DDBJ databases">
        <title>The genomes of 5 underutilized Papilionoideae crops provide insights into root nodulation and disease resistance.</title>
        <authorList>
            <person name="Yuan L."/>
        </authorList>
    </citation>
    <scope>NUCLEOTIDE SEQUENCE [LARGE SCALE GENOMIC DNA]</scope>
    <source>
        <strain evidence="5">LY-2023</strain>
        <tissue evidence="5">Leaf</tissue>
    </source>
</reference>
<gene>
    <name evidence="5" type="ORF">RJT34_29501</name>
</gene>
<organism evidence="5 6">
    <name type="scientific">Clitoria ternatea</name>
    <name type="common">Butterfly pea</name>
    <dbReference type="NCBI Taxonomy" id="43366"/>
    <lineage>
        <taxon>Eukaryota</taxon>
        <taxon>Viridiplantae</taxon>
        <taxon>Streptophyta</taxon>
        <taxon>Embryophyta</taxon>
        <taxon>Tracheophyta</taxon>
        <taxon>Spermatophyta</taxon>
        <taxon>Magnoliopsida</taxon>
        <taxon>eudicotyledons</taxon>
        <taxon>Gunneridae</taxon>
        <taxon>Pentapetalae</taxon>
        <taxon>rosids</taxon>
        <taxon>fabids</taxon>
        <taxon>Fabales</taxon>
        <taxon>Fabaceae</taxon>
        <taxon>Papilionoideae</taxon>
        <taxon>50 kb inversion clade</taxon>
        <taxon>NPAAA clade</taxon>
        <taxon>indigoferoid/millettioid clade</taxon>
        <taxon>Phaseoleae</taxon>
        <taxon>Clitoria</taxon>
    </lineage>
</organism>
<dbReference type="SUPFAM" id="SSF50965">
    <property type="entry name" value="Galactose oxidase, central domain"/>
    <property type="match status" value="1"/>
</dbReference>
<evidence type="ECO:0000256" key="1">
    <source>
        <dbReference type="ARBA" id="ARBA00022729"/>
    </source>
</evidence>
<feature type="domain" description="Galactose oxidase-like Early set" evidence="4">
    <location>
        <begin position="492"/>
        <end position="599"/>
    </location>
</feature>
<name>A0AAN9IHL2_CLITE</name>
<evidence type="ECO:0008006" key="7">
    <source>
        <dbReference type="Google" id="ProtNLM"/>
    </source>
</evidence>
<dbReference type="InterPro" id="IPR015202">
    <property type="entry name" value="GO-like_E_set"/>
</dbReference>
<evidence type="ECO:0000313" key="5">
    <source>
        <dbReference type="EMBL" id="KAK7272711.1"/>
    </source>
</evidence>
<sequence>MKPLHKVLFILTLLLFLFLAVDADTENSHILFNHKIPMTRFPGGDQNSGGDQILHGSGVTAKPDFETQFPGHWDIINPESGVSAMHVNLMPNNKIIVLDATIFHISRLLYPKGVPCVPFEDQASKKLLQDCFVHSMEYDIETNKVRPLKVVADPWCSSGGLAPDGTLVNSGGFLDGGKAMRYFGGPKCQDKSTCDWREGMDKLTEDRWYGTQVILPDGQFIVMGGRRSFSYEFIPKEGQASQQPFFFPFLYETSDIDENNLYPFIHLSTDGNLFVFSNNRSLLLNPTTNKILRTYPVLPGGSRNYPASGMSAMLPVDLNGPLSPTGTIKVEVIVCGGNTHDSFYVAETRKVFMPALQDCSRMVITDQNPKWESEQMPSRRVLGDCLNLPNGNLLFINGAQKGTAAWWDADEPNFTPVMYNPKKPAGQRFTVLKPSQIARMYHSTSAVLPSGKIWVGGSNTHDGYRDKDRFPTETRIEAFSPPYLDPNFDRYRPNIVEATSGKTMKYNDIFETHFTLQDTDRSRLLKRELKVTIYFPPFTTHGYSMSQRLVVLRIAKVKKARDGYMAILKAPPSGKVAPPGYYLLFVVHRGVPSKGMWVHFE</sequence>
<comment type="caution">
    <text evidence="5">The sequence shown here is derived from an EMBL/GenBank/DDBJ whole genome shotgun (WGS) entry which is preliminary data.</text>
</comment>
<dbReference type="InterPro" id="IPR013783">
    <property type="entry name" value="Ig-like_fold"/>
</dbReference>
<dbReference type="Gene3D" id="2.60.40.10">
    <property type="entry name" value="Immunoglobulins"/>
    <property type="match status" value="1"/>
</dbReference>
<dbReference type="AlphaFoldDB" id="A0AAN9IHL2"/>
<evidence type="ECO:0000259" key="3">
    <source>
        <dbReference type="Pfam" id="PF07250"/>
    </source>
</evidence>
<keyword evidence="6" id="KW-1185">Reference proteome</keyword>
<dbReference type="PANTHER" id="PTHR32208">
    <property type="entry name" value="SECRETED PROTEIN-RELATED"/>
    <property type="match status" value="1"/>
</dbReference>
<dbReference type="InterPro" id="IPR037293">
    <property type="entry name" value="Gal_Oxidase_central_sf"/>
</dbReference>
<keyword evidence="1 2" id="KW-0732">Signal</keyword>
<evidence type="ECO:0000313" key="6">
    <source>
        <dbReference type="Proteomes" id="UP001359559"/>
    </source>
</evidence>
<protein>
    <recommendedName>
        <fullName evidence="7">Galactose oxidase</fullName>
    </recommendedName>
</protein>
<feature type="chain" id="PRO_5042992484" description="Galactose oxidase" evidence="2">
    <location>
        <begin position="24"/>
        <end position="601"/>
    </location>
</feature>
<dbReference type="EMBL" id="JAYKXN010000007">
    <property type="protein sequence ID" value="KAK7272711.1"/>
    <property type="molecule type" value="Genomic_DNA"/>
</dbReference>
<dbReference type="Gene3D" id="2.130.10.80">
    <property type="entry name" value="Galactose oxidase/kelch, beta-propeller"/>
    <property type="match status" value="1"/>
</dbReference>
<dbReference type="CDD" id="cd02851">
    <property type="entry name" value="E_set_GO_C"/>
    <property type="match status" value="1"/>
</dbReference>
<feature type="domain" description="Glyoxal oxidase N-terminal" evidence="3">
    <location>
        <begin position="85"/>
        <end position="483"/>
    </location>
</feature>
<dbReference type="Pfam" id="PF07250">
    <property type="entry name" value="Glyoxal_oxid_N"/>
    <property type="match status" value="1"/>
</dbReference>
<feature type="signal peptide" evidence="2">
    <location>
        <begin position="1"/>
        <end position="23"/>
    </location>
</feature>
<dbReference type="Pfam" id="PF09118">
    <property type="entry name" value="GO-like_E_set"/>
    <property type="match status" value="1"/>
</dbReference>
<accession>A0AAN9IHL2</accession>
<dbReference type="Proteomes" id="UP001359559">
    <property type="component" value="Unassembled WGS sequence"/>
</dbReference>
<dbReference type="InterPro" id="IPR014756">
    <property type="entry name" value="Ig_E-set"/>
</dbReference>
<dbReference type="InterPro" id="IPR009880">
    <property type="entry name" value="Glyoxal_oxidase_N"/>
</dbReference>